<feature type="region of interest" description="Disordered" evidence="2">
    <location>
        <begin position="269"/>
        <end position="342"/>
    </location>
</feature>
<dbReference type="GO" id="GO:0005854">
    <property type="term" value="C:nascent polypeptide-associated complex"/>
    <property type="evidence" value="ECO:0007669"/>
    <property type="project" value="InterPro"/>
</dbReference>
<dbReference type="PANTHER" id="PTHR21713">
    <property type="entry name" value="NASCENT POLYPEPTIDE ASSOCIATED COMPLEX ALPHA SUBUNIT-RELATED"/>
    <property type="match status" value="1"/>
</dbReference>
<comment type="function">
    <text evidence="1">May promote appropriate targeting of ribosome-nascent polypeptide complexes.</text>
</comment>
<feature type="region of interest" description="Disordered" evidence="2">
    <location>
        <begin position="415"/>
        <end position="438"/>
    </location>
</feature>
<dbReference type="InterPro" id="IPR016641">
    <property type="entry name" value="EGD2/NACA0like"/>
</dbReference>
<feature type="compositionally biased region" description="Acidic residues" evidence="2">
    <location>
        <begin position="288"/>
        <end position="315"/>
    </location>
</feature>
<dbReference type="AlphaFoldDB" id="Q5N9I8"/>
<feature type="region of interest" description="Disordered" evidence="2">
    <location>
        <begin position="170"/>
        <end position="227"/>
    </location>
</feature>
<evidence type="ECO:0000313" key="4">
    <source>
        <dbReference type="EMBL" id="BAD81862.1"/>
    </source>
</evidence>
<protein>
    <submittedName>
        <fullName evidence="4">Alpha NAC-like protein</fullName>
    </submittedName>
</protein>
<dbReference type="Pfam" id="PF01849">
    <property type="entry name" value="NAC"/>
    <property type="match status" value="1"/>
</dbReference>
<dbReference type="FunFam" id="2.20.70.30:FF:000002">
    <property type="entry name" value="Nascent polypeptide-associated complex (NAC), alpha subunit"/>
    <property type="match status" value="1"/>
</dbReference>
<dbReference type="InterPro" id="IPR002715">
    <property type="entry name" value="Nas_poly-pep-assoc_cplx_dom"/>
</dbReference>
<dbReference type="Proteomes" id="UP000817658">
    <property type="component" value="Chromosome 1"/>
</dbReference>
<dbReference type="InterPro" id="IPR038187">
    <property type="entry name" value="NAC_A/B_dom_sf"/>
</dbReference>
<dbReference type="HOGENOM" id="CLU_687703_0_0_1"/>
<feature type="domain" description="NAC-A/B" evidence="3">
    <location>
        <begin position="330"/>
        <end position="396"/>
    </location>
</feature>
<dbReference type="CDD" id="cd22054">
    <property type="entry name" value="NAC_NACA"/>
    <property type="match status" value="1"/>
</dbReference>
<proteinExistence type="predicted"/>
<name>Q5N9I8_ORYSJ</name>
<evidence type="ECO:0000256" key="1">
    <source>
        <dbReference type="ARBA" id="ARBA00004000"/>
    </source>
</evidence>
<sequence length="516" mass="57240">MAFPKDFSGLGFTETRKMNIALLAKWIIKIESDDKSLCIELLRRKYLVHGGFFQHKGGNVSQFWRGLLNIKRWMSFGSEWVLGNGESISFWQDVWWGTCPLKTLFPAIFRICNQQELLLSHLNQEGPDCLTFRRSFGPEEILEWGDLKEIIEQIEVSDSHDKLVWDEEGRSAGRCGRGGGRRRGNGEARRQPGGAPRRPCEARDAGGGSDRGRRGGRGGSRCCNREPLLVRAPPPQVVVATASLARILLLLLDMVSEQTPVATAEAELVSSAAVPVKPEEAAAKAQPEDDAPIVEDAKDDDDGDEDDDDDGDEDEHGEHGAVVNKGSKQSRSEKKSRKAMMKLGMKPVTGVSRITIERAKNILFVVSKPHDVFKSPTSESYVIFGEAKIEDLSSQLQAQAAQQFRMQDLSKVMSKPDAAAAAPADEEQEVDETGIEPRDIDVVMTQASSSSPPPYRRHRRHRVIRRRVVVACPSVSSSPPPRRRRRVARRLLLSRLTLVVSSAAGRLAHRTKEKSV</sequence>
<dbReference type="PROSITE" id="PS51151">
    <property type="entry name" value="NAC_AB"/>
    <property type="match status" value="1"/>
</dbReference>
<dbReference type="Gene3D" id="2.20.70.30">
    <property type="entry name" value="Nascent polypeptide-associated complex domain"/>
    <property type="match status" value="1"/>
</dbReference>
<dbReference type="EMBL" id="AP003254">
    <property type="protein sequence ID" value="BAD81862.1"/>
    <property type="molecule type" value="Genomic_DNA"/>
</dbReference>
<dbReference type="SMART" id="SM01407">
    <property type="entry name" value="NAC"/>
    <property type="match status" value="1"/>
</dbReference>
<evidence type="ECO:0000259" key="3">
    <source>
        <dbReference type="PROSITE" id="PS51151"/>
    </source>
</evidence>
<organism evidence="4">
    <name type="scientific">Oryza sativa subsp. japonica</name>
    <name type="common">Rice</name>
    <dbReference type="NCBI Taxonomy" id="39947"/>
    <lineage>
        <taxon>Eukaryota</taxon>
        <taxon>Viridiplantae</taxon>
        <taxon>Streptophyta</taxon>
        <taxon>Embryophyta</taxon>
        <taxon>Tracheophyta</taxon>
        <taxon>Spermatophyta</taxon>
        <taxon>Magnoliopsida</taxon>
        <taxon>Liliopsida</taxon>
        <taxon>Poales</taxon>
        <taxon>Poaceae</taxon>
        <taxon>BOP clade</taxon>
        <taxon>Oryzoideae</taxon>
        <taxon>Oryzeae</taxon>
        <taxon>Oryzinae</taxon>
        <taxon>Oryza</taxon>
        <taxon>Oryza sativa</taxon>
    </lineage>
</organism>
<evidence type="ECO:0000256" key="2">
    <source>
        <dbReference type="SAM" id="MobiDB-lite"/>
    </source>
</evidence>
<accession>Q5N9I8</accession>
<feature type="compositionally biased region" description="Acidic residues" evidence="2">
    <location>
        <begin position="424"/>
        <end position="434"/>
    </location>
</feature>
<reference evidence="4" key="1">
    <citation type="journal article" date="2002" name="Nature">
        <title>The genome sequence and structure of rice chromosome 1.</title>
        <authorList>
            <person name="Sasaki T."/>
            <person name="Matsumoto T."/>
            <person name="Yamamoto K."/>
            <person name="Sakata K."/>
            <person name="Baba T."/>
            <person name="Katayose Y."/>
            <person name="Wu J."/>
            <person name="Niimura Y."/>
            <person name="Cheng Z."/>
            <person name="Nagamura Y."/>
            <person name="Antonio B.A."/>
            <person name="Kanamori H."/>
            <person name="Hosokawa S."/>
            <person name="Masukawa M."/>
            <person name="Arikawa K."/>
            <person name="Chiden Y."/>
            <person name="Hayashi M."/>
            <person name="Okamoto M."/>
            <person name="Ando T."/>
            <person name="Aoki H."/>
            <person name="Arita K."/>
            <person name="Hamada M."/>
            <person name="Harada C."/>
            <person name="Hijishita S."/>
            <person name="Honda M."/>
            <person name="Ichikawa Y."/>
            <person name="Idonuma A."/>
            <person name="Iijima M."/>
            <person name="Ikeda M."/>
            <person name="Ikeno M."/>
            <person name="Itoh S."/>
            <person name="Itoh T."/>
            <person name="Itoh Y."/>
            <person name="Itoh Y."/>
            <person name="Iwabuchi A."/>
            <person name="Kamiya K."/>
            <person name="Karasawa W."/>
            <person name="Katagiri S."/>
            <person name="Kikuta A."/>
            <person name="Kobayashi N."/>
            <person name="Kono I."/>
            <person name="Machita K."/>
            <person name="Maehara T."/>
            <person name="Mizuno H."/>
            <person name="Mizubayashi T."/>
            <person name="Mukai Y."/>
            <person name="Nagasaki H."/>
            <person name="Nakashima M."/>
            <person name="Nakama Y."/>
            <person name="Nakamichi Y."/>
            <person name="Nakamura M."/>
            <person name="Namiki N."/>
            <person name="Negishi M."/>
            <person name="Ohta I."/>
            <person name="Ono N."/>
            <person name="Saji S."/>
            <person name="Sakai K."/>
            <person name="Shibata M."/>
            <person name="Shimokawa T."/>
            <person name="Shomura A."/>
            <person name="Song J."/>
            <person name="Takazaki Y."/>
            <person name="Terasawa K."/>
            <person name="Tsuji K."/>
            <person name="Waki K."/>
            <person name="Yamagata H."/>
            <person name="Yamane H."/>
            <person name="Yoshiki S."/>
            <person name="Yoshihara R."/>
            <person name="Yukawa K."/>
            <person name="Zhong H."/>
            <person name="Iwama H."/>
            <person name="Endo T."/>
            <person name="Ito H."/>
            <person name="Hahn J.H."/>
            <person name="Kim H.I."/>
            <person name="Eun M.Y."/>
            <person name="Yano M."/>
            <person name="Jiang J."/>
            <person name="Gojobori T."/>
        </authorList>
    </citation>
    <scope>NUCLEOTIDE SEQUENCE [LARGE SCALE GENOMIC DNA]</scope>
</reference>
<gene>
    <name evidence="4" type="primary">P0454A11.7</name>
</gene>